<dbReference type="AlphaFoldDB" id="A0A221MF52"/>
<dbReference type="Proteomes" id="UP000204391">
    <property type="component" value="Chromosome"/>
</dbReference>
<protein>
    <submittedName>
        <fullName evidence="2">Uncharacterized protein</fullName>
    </submittedName>
</protein>
<keyword evidence="1" id="KW-0812">Transmembrane</keyword>
<organism evidence="2 3">
    <name type="scientific">Virgibacillus necropolis</name>
    <dbReference type="NCBI Taxonomy" id="163877"/>
    <lineage>
        <taxon>Bacteria</taxon>
        <taxon>Bacillati</taxon>
        <taxon>Bacillota</taxon>
        <taxon>Bacilli</taxon>
        <taxon>Bacillales</taxon>
        <taxon>Bacillaceae</taxon>
        <taxon>Virgibacillus</taxon>
    </lineage>
</organism>
<dbReference type="EMBL" id="CP022437">
    <property type="protein sequence ID" value="ASN06252.1"/>
    <property type="molecule type" value="Genomic_DNA"/>
</dbReference>
<name>A0A221MF52_9BACI</name>
<keyword evidence="1" id="KW-0472">Membrane</keyword>
<dbReference type="OrthoDB" id="2606697at2"/>
<dbReference type="RefSeq" id="WP_089533238.1">
    <property type="nucleotide sequence ID" value="NZ_CP022437.1"/>
</dbReference>
<accession>A0A221MF52</accession>
<keyword evidence="3" id="KW-1185">Reference proteome</keyword>
<keyword evidence="1" id="KW-1133">Transmembrane helix</keyword>
<evidence type="ECO:0000256" key="1">
    <source>
        <dbReference type="SAM" id="Phobius"/>
    </source>
</evidence>
<reference evidence="2 3" key="1">
    <citation type="journal article" date="2003" name="Int. J. Syst. Evol. Microbiol.">
        <title>Virgibacillus carmonensis sp. nov., Virgibacillus necropolis sp. nov. and Virgibacillus picturae sp. nov., three novel species isolated from deteriorated mural paintings, transfer of the species of the genus salibacillus to Virgibacillus, as Virgibacillus marismortui comb. nov. and Virgibacillus salexigens comb. nov., and emended description of the genus Virgibacillus.</title>
        <authorList>
            <person name="Heyrman J."/>
            <person name="Logan N.A."/>
            <person name="Busse H.J."/>
            <person name="Balcaen A."/>
            <person name="Lebbe L."/>
            <person name="Rodriguez-Diaz M."/>
            <person name="Swings J."/>
            <person name="De Vos P."/>
        </authorList>
    </citation>
    <scope>NUCLEOTIDE SEQUENCE [LARGE SCALE GENOMIC DNA]</scope>
    <source>
        <strain evidence="2 3">LMG 19488</strain>
    </source>
</reference>
<evidence type="ECO:0000313" key="3">
    <source>
        <dbReference type="Proteomes" id="UP000204391"/>
    </source>
</evidence>
<sequence>MHENISILLKMGFTILIAGTLSSYLDGLLLSKALARLQLVNAQMSYYNFRFIDVLSAGFVLIIFSLALKRAVHAVEENKNTI</sequence>
<evidence type="ECO:0000313" key="2">
    <source>
        <dbReference type="EMBL" id="ASN06252.1"/>
    </source>
</evidence>
<gene>
    <name evidence="2" type="ORF">CFK40_15095</name>
</gene>
<feature type="transmembrane region" description="Helical" evidence="1">
    <location>
        <begin position="45"/>
        <end position="68"/>
    </location>
</feature>
<proteinExistence type="predicted"/>
<feature type="transmembrane region" description="Helical" evidence="1">
    <location>
        <begin position="7"/>
        <end position="25"/>
    </location>
</feature>
<dbReference type="KEGG" id="vne:CFK40_15095"/>